<sequence>MATSTVLDVAGDTGSDDPSPPPSPSFIYLALYDYIADDEVELETLDQWMSHQLSWRLIPSQSSTIPSGGHEIFGIHRDEDGIVSSDNEYDEDPTVDIRAFIRLPTKPTKTYESLLHQVQKCSETFLTEAIDDGWQEWEWVYNMFEHLEVLEYVDDRVTNTWQYKNKSKMEIFRERVLSLAKQVYDMGGSPENRVIDFPLGS</sequence>
<dbReference type="EMBL" id="JANIEX010000582">
    <property type="protein sequence ID" value="KAJ3565310.1"/>
    <property type="molecule type" value="Genomic_DNA"/>
</dbReference>
<protein>
    <submittedName>
        <fullName evidence="2">Uncharacterized protein</fullName>
    </submittedName>
</protein>
<organism evidence="2 3">
    <name type="scientific">Leucocoprinus birnbaumii</name>
    <dbReference type="NCBI Taxonomy" id="56174"/>
    <lineage>
        <taxon>Eukaryota</taxon>
        <taxon>Fungi</taxon>
        <taxon>Dikarya</taxon>
        <taxon>Basidiomycota</taxon>
        <taxon>Agaricomycotina</taxon>
        <taxon>Agaricomycetes</taxon>
        <taxon>Agaricomycetidae</taxon>
        <taxon>Agaricales</taxon>
        <taxon>Agaricineae</taxon>
        <taxon>Agaricaceae</taxon>
        <taxon>Leucocoprinus</taxon>
    </lineage>
</organism>
<accession>A0AAD5VRD1</accession>
<reference evidence="2" key="1">
    <citation type="submission" date="2022-07" db="EMBL/GenBank/DDBJ databases">
        <title>Genome Sequence of Leucocoprinus birnbaumii.</title>
        <authorList>
            <person name="Buettner E."/>
        </authorList>
    </citation>
    <scope>NUCLEOTIDE SEQUENCE</scope>
    <source>
        <strain evidence="2">VT141</strain>
    </source>
</reference>
<feature type="region of interest" description="Disordered" evidence="1">
    <location>
        <begin position="1"/>
        <end position="22"/>
    </location>
</feature>
<name>A0AAD5VRD1_9AGAR</name>
<evidence type="ECO:0000313" key="3">
    <source>
        <dbReference type="Proteomes" id="UP001213000"/>
    </source>
</evidence>
<evidence type="ECO:0000256" key="1">
    <source>
        <dbReference type="SAM" id="MobiDB-lite"/>
    </source>
</evidence>
<dbReference type="Proteomes" id="UP001213000">
    <property type="component" value="Unassembled WGS sequence"/>
</dbReference>
<dbReference type="AlphaFoldDB" id="A0AAD5VRD1"/>
<gene>
    <name evidence="2" type="ORF">NP233_g7711</name>
</gene>
<proteinExistence type="predicted"/>
<evidence type="ECO:0000313" key="2">
    <source>
        <dbReference type="EMBL" id="KAJ3565310.1"/>
    </source>
</evidence>
<keyword evidence="3" id="KW-1185">Reference proteome</keyword>
<comment type="caution">
    <text evidence="2">The sequence shown here is derived from an EMBL/GenBank/DDBJ whole genome shotgun (WGS) entry which is preliminary data.</text>
</comment>